<evidence type="ECO:0000313" key="2">
    <source>
        <dbReference type="EMBL" id="KAF2440199.1"/>
    </source>
</evidence>
<evidence type="ECO:0000313" key="3">
    <source>
        <dbReference type="Proteomes" id="UP000799764"/>
    </source>
</evidence>
<feature type="region of interest" description="Disordered" evidence="1">
    <location>
        <begin position="1"/>
        <end position="24"/>
    </location>
</feature>
<gene>
    <name evidence="2" type="ORF">P171DRAFT_120021</name>
</gene>
<dbReference type="AlphaFoldDB" id="A0A9P4P861"/>
<dbReference type="Proteomes" id="UP000799764">
    <property type="component" value="Unassembled WGS sequence"/>
</dbReference>
<proteinExistence type="predicted"/>
<reference evidence="2" key="1">
    <citation type="journal article" date="2020" name="Stud. Mycol.">
        <title>101 Dothideomycetes genomes: a test case for predicting lifestyles and emergence of pathogens.</title>
        <authorList>
            <person name="Haridas S."/>
            <person name="Albert R."/>
            <person name="Binder M."/>
            <person name="Bloem J."/>
            <person name="Labutti K."/>
            <person name="Salamov A."/>
            <person name="Andreopoulos B."/>
            <person name="Baker S."/>
            <person name="Barry K."/>
            <person name="Bills G."/>
            <person name="Bluhm B."/>
            <person name="Cannon C."/>
            <person name="Castanera R."/>
            <person name="Culley D."/>
            <person name="Daum C."/>
            <person name="Ezra D."/>
            <person name="Gonzalez J."/>
            <person name="Henrissat B."/>
            <person name="Kuo A."/>
            <person name="Liang C."/>
            <person name="Lipzen A."/>
            <person name="Lutzoni F."/>
            <person name="Magnuson J."/>
            <person name="Mondo S."/>
            <person name="Nolan M."/>
            <person name="Ohm R."/>
            <person name="Pangilinan J."/>
            <person name="Park H.-J."/>
            <person name="Ramirez L."/>
            <person name="Alfaro M."/>
            <person name="Sun H."/>
            <person name="Tritt A."/>
            <person name="Yoshinaga Y."/>
            <person name="Zwiers L.-H."/>
            <person name="Turgeon B."/>
            <person name="Goodwin S."/>
            <person name="Spatafora J."/>
            <person name="Crous P."/>
            <person name="Grigoriev I."/>
        </authorList>
    </citation>
    <scope>NUCLEOTIDE SEQUENCE</scope>
    <source>
        <strain evidence="2">CBS 690.94</strain>
    </source>
</reference>
<sequence length="167" mass="19167">MVPQVNGLNRGPCVGSPRTRRRDLPKQSIPKATCRCCQIYVALVVPSPYTLLDFATSCETRLEELRLFAPPSEFRNIDTSDSLRTLHSVHHHKTTPNTLSCVRLRVPHCTQPAFRSNVLFTFTRDAALDLYFTDDIVYWYHHPGLTVRLHIWRLPSCNSSRRRPPGL</sequence>
<dbReference type="EMBL" id="MU001508">
    <property type="protein sequence ID" value="KAF2440199.1"/>
    <property type="molecule type" value="Genomic_DNA"/>
</dbReference>
<organism evidence="2 3">
    <name type="scientific">Karstenula rhodostoma CBS 690.94</name>
    <dbReference type="NCBI Taxonomy" id="1392251"/>
    <lineage>
        <taxon>Eukaryota</taxon>
        <taxon>Fungi</taxon>
        <taxon>Dikarya</taxon>
        <taxon>Ascomycota</taxon>
        <taxon>Pezizomycotina</taxon>
        <taxon>Dothideomycetes</taxon>
        <taxon>Pleosporomycetidae</taxon>
        <taxon>Pleosporales</taxon>
        <taxon>Massarineae</taxon>
        <taxon>Didymosphaeriaceae</taxon>
        <taxon>Karstenula</taxon>
    </lineage>
</organism>
<comment type="caution">
    <text evidence="2">The sequence shown here is derived from an EMBL/GenBank/DDBJ whole genome shotgun (WGS) entry which is preliminary data.</text>
</comment>
<evidence type="ECO:0000256" key="1">
    <source>
        <dbReference type="SAM" id="MobiDB-lite"/>
    </source>
</evidence>
<name>A0A9P4P861_9PLEO</name>
<keyword evidence="3" id="KW-1185">Reference proteome</keyword>
<accession>A0A9P4P861</accession>
<protein>
    <submittedName>
        <fullName evidence="2">Uncharacterized protein</fullName>
    </submittedName>
</protein>